<dbReference type="AlphaFoldDB" id="A0A2A5J498"/>
<dbReference type="Proteomes" id="UP000230886">
    <property type="component" value="Unassembled WGS sequence"/>
</dbReference>
<comment type="caution">
    <text evidence="1">The sequence shown here is derived from an EMBL/GenBank/DDBJ whole genome shotgun (WGS) entry which is preliminary data.</text>
</comment>
<organism evidence="1 2">
    <name type="scientific">Rhodococcus qingshengii</name>
    <dbReference type="NCBI Taxonomy" id="334542"/>
    <lineage>
        <taxon>Bacteria</taxon>
        <taxon>Bacillati</taxon>
        <taxon>Actinomycetota</taxon>
        <taxon>Actinomycetes</taxon>
        <taxon>Mycobacteriales</taxon>
        <taxon>Nocardiaceae</taxon>
        <taxon>Rhodococcus</taxon>
        <taxon>Rhodococcus erythropolis group</taxon>
    </lineage>
</organism>
<proteinExistence type="predicted"/>
<dbReference type="EMBL" id="NOVD01000036">
    <property type="protein sequence ID" value="PCK24186.1"/>
    <property type="molecule type" value="Genomic_DNA"/>
</dbReference>
<evidence type="ECO:0000313" key="2">
    <source>
        <dbReference type="Proteomes" id="UP000230886"/>
    </source>
</evidence>
<name>A0A2A5J498_RHOSG</name>
<protein>
    <submittedName>
        <fullName evidence="1">Uncharacterized protein</fullName>
    </submittedName>
</protein>
<sequence>MRTDMAAVMRLFVEQQNAYSWWTTTQNISEPNADMLRQWIQYFYGLSVDDVGIDADDELSGPAQLMRKVLRTRAQSLRYSTIYLVTPEVVESLATLAHTRTYRQGLSDLRCVPTAKGHIVLPRSIECRRGAGEGSVGANLTEILSYLQATPRPDPIRALSWNLDDTAGRPVVRIADWIVTGDIGGEDGTDIDRQVAAAVRDNVGETAMPEMVWTNEWACTLPNSGVLPTIIARGRLQDAAREVAAPGFVRWDPSTVYDDTDGQFMVRLTQAVWDAVTAGLLTAHQLTAPQWYGQQSGIGKDIVVLAAPGSECR</sequence>
<accession>A0A2A5J498</accession>
<gene>
    <name evidence="1" type="ORF">CHR55_27480</name>
</gene>
<reference evidence="1 2" key="1">
    <citation type="submission" date="2017-07" db="EMBL/GenBank/DDBJ databases">
        <title>Draft sequence of Rhodococcus enclensis 23b-28.</title>
        <authorList>
            <person name="Besaury L."/>
            <person name="Sancelme M."/>
            <person name="Amato P."/>
            <person name="Lallement A."/>
            <person name="Delort A.-M."/>
        </authorList>
    </citation>
    <scope>NUCLEOTIDE SEQUENCE [LARGE SCALE GENOMIC DNA]</scope>
    <source>
        <strain evidence="1 2">23b-28</strain>
    </source>
</reference>
<evidence type="ECO:0000313" key="1">
    <source>
        <dbReference type="EMBL" id="PCK24186.1"/>
    </source>
</evidence>